<feature type="compositionally biased region" description="Gly residues" evidence="11">
    <location>
        <begin position="397"/>
        <end position="409"/>
    </location>
</feature>
<evidence type="ECO:0000313" key="15">
    <source>
        <dbReference type="EMBL" id="CTP84799.1"/>
    </source>
</evidence>
<dbReference type="PROSITE" id="PS00875">
    <property type="entry name" value="T2SP_D"/>
    <property type="match status" value="1"/>
</dbReference>
<dbReference type="InterPro" id="IPR001775">
    <property type="entry name" value="GspD/PilQ"/>
</dbReference>
<dbReference type="InterPro" id="IPR004846">
    <property type="entry name" value="T2SS/T3SS_dom"/>
</dbReference>
<dbReference type="Pfam" id="PF21305">
    <property type="entry name" value="type_II_gspD_N0"/>
    <property type="match status" value="1"/>
</dbReference>
<dbReference type="PANTHER" id="PTHR30332:SF25">
    <property type="entry name" value="SECRETIN XPSD"/>
    <property type="match status" value="1"/>
</dbReference>
<evidence type="ECO:0000259" key="12">
    <source>
        <dbReference type="Pfam" id="PF00263"/>
    </source>
</evidence>
<keyword evidence="7" id="KW-0653">Protein transport</keyword>
<evidence type="ECO:0000256" key="6">
    <source>
        <dbReference type="ARBA" id="ARBA00022729"/>
    </source>
</evidence>
<dbReference type="GO" id="GO:0015627">
    <property type="term" value="C:type II protein secretion system complex"/>
    <property type="evidence" value="ECO:0007669"/>
    <property type="project" value="InterPro"/>
</dbReference>
<organism evidence="15 16">
    <name type="scientific">Xanthomonas graminis pv. phlei</name>
    <dbReference type="NCBI Taxonomy" id="487906"/>
    <lineage>
        <taxon>Bacteria</taxon>
        <taxon>Pseudomonadati</taxon>
        <taxon>Pseudomonadota</taxon>
        <taxon>Gammaproteobacteria</taxon>
        <taxon>Lysobacterales</taxon>
        <taxon>Lysobacteraceae</taxon>
        <taxon>Xanthomonas</taxon>
        <taxon>Xanthomonas translucens group</taxon>
        <taxon>Xanthomonas graminis</taxon>
    </lineage>
</organism>
<feature type="domain" description="NolW-like" evidence="13">
    <location>
        <begin position="262"/>
        <end position="329"/>
    </location>
</feature>
<evidence type="ECO:0000256" key="4">
    <source>
        <dbReference type="ARBA" id="ARBA00022452"/>
    </source>
</evidence>
<evidence type="ECO:0000259" key="13">
    <source>
        <dbReference type="Pfam" id="PF03958"/>
    </source>
</evidence>
<evidence type="ECO:0000256" key="2">
    <source>
        <dbReference type="ARBA" id="ARBA00006980"/>
    </source>
</evidence>
<keyword evidence="8" id="KW-0472">Membrane</keyword>
<dbReference type="PRINTS" id="PR00811">
    <property type="entry name" value="BCTERIALGSPD"/>
</dbReference>
<feature type="compositionally biased region" description="Gly residues" evidence="11">
    <location>
        <begin position="42"/>
        <end position="54"/>
    </location>
</feature>
<dbReference type="Proteomes" id="UP000045978">
    <property type="component" value="Unassembled WGS sequence"/>
</dbReference>
<dbReference type="InterPro" id="IPR050810">
    <property type="entry name" value="Bact_Secretion_Sys_Channel"/>
</dbReference>
<evidence type="ECO:0000259" key="14">
    <source>
        <dbReference type="Pfam" id="PF21305"/>
    </source>
</evidence>
<proteinExistence type="inferred from homology"/>
<feature type="domain" description="NolW-like" evidence="13">
    <location>
        <begin position="196"/>
        <end position="255"/>
    </location>
</feature>
<dbReference type="EMBL" id="CXOJ01000014">
    <property type="protein sequence ID" value="CTP84799.1"/>
    <property type="molecule type" value="Genomic_DNA"/>
</dbReference>
<dbReference type="InterPro" id="IPR013356">
    <property type="entry name" value="T2SS_GspD"/>
</dbReference>
<dbReference type="GO" id="GO:0009279">
    <property type="term" value="C:cell outer membrane"/>
    <property type="evidence" value="ECO:0007669"/>
    <property type="project" value="UniProtKB-SubCell"/>
</dbReference>
<dbReference type="InterPro" id="IPR038591">
    <property type="entry name" value="NolW-like_sf"/>
</dbReference>
<dbReference type="Gene3D" id="3.30.1370.120">
    <property type="match status" value="3"/>
</dbReference>
<keyword evidence="9" id="KW-0998">Cell outer membrane</keyword>
<comment type="subcellular location">
    <subcellularLocation>
        <location evidence="1 10">Cell outer membrane</location>
    </subcellularLocation>
</comment>
<keyword evidence="6" id="KW-0732">Signal</keyword>
<evidence type="ECO:0000313" key="16">
    <source>
        <dbReference type="Proteomes" id="UP000045978"/>
    </source>
</evidence>
<reference evidence="15 16" key="1">
    <citation type="submission" date="2015-07" db="EMBL/GenBank/DDBJ databases">
        <authorList>
            <person name="Noorani M."/>
        </authorList>
    </citation>
    <scope>NUCLEOTIDE SEQUENCE [LARGE SCALE GENOMIC DNA]</scope>
    <source>
        <strain evidence="15">LMG730</strain>
    </source>
</reference>
<dbReference type="RefSeq" id="WP_053837376.1">
    <property type="nucleotide sequence ID" value="NZ_CP076251.1"/>
</dbReference>
<name>A0A0K2ZKK0_9XANT</name>
<keyword evidence="4" id="KW-1134">Transmembrane beta strand</keyword>
<feature type="compositionally biased region" description="Gly residues" evidence="11">
    <location>
        <begin position="418"/>
        <end position="433"/>
    </location>
</feature>
<keyword evidence="5" id="KW-0812">Transmembrane</keyword>
<evidence type="ECO:0000256" key="8">
    <source>
        <dbReference type="ARBA" id="ARBA00023136"/>
    </source>
</evidence>
<comment type="similarity">
    <text evidence="2">Belongs to the bacterial secretin family. GSP D subfamily.</text>
</comment>
<dbReference type="NCBIfam" id="TIGR02517">
    <property type="entry name" value="type_II_gspD"/>
    <property type="match status" value="1"/>
</dbReference>
<dbReference type="Pfam" id="PF03958">
    <property type="entry name" value="Secretin_N"/>
    <property type="match status" value="3"/>
</dbReference>
<keyword evidence="3 10" id="KW-0813">Transport</keyword>
<evidence type="ECO:0000256" key="11">
    <source>
        <dbReference type="SAM" id="MobiDB-lite"/>
    </source>
</evidence>
<dbReference type="InterPro" id="IPR049371">
    <property type="entry name" value="GspD-like_N0"/>
</dbReference>
<dbReference type="AlphaFoldDB" id="A0A0K2ZKK0"/>
<dbReference type="PANTHER" id="PTHR30332">
    <property type="entry name" value="PROBABLE GENERAL SECRETION PATHWAY PROTEIN D"/>
    <property type="match status" value="1"/>
</dbReference>
<sequence length="778" mass="79601">MTPRLFPLFLAIGLVAGCATTPSPDVRRGAAIDPNVGAAGSTSGGSSGTAGGPAGAADPNDLPDRVAPVIRRGSGAMINSSAAAAPAPSLANASSGSATFNFEGESVHAVVKAILGDMLGQNYVIAPGVQGTVTLATPKPVSPAQALNLLEMVLGWNNARMVYSGGRYNIVPADQALAGTVAPSTASPASARGFEVRVVPLKFISASEMKKVLEPYARPNAIVGIDGARNVITLGGTRAELENYLRTVQIFDVDWLSGMSVGVFPIQSGKAEQVAADLEKVFGDNSKTPSAGMFRFMPLENANAVLVITPQARYLDQIQEWLDRIDSAGGGSRLFSYELKYIKAKDLADRLAEVFGAGGNHGDSNASLMPGAQLSQMGGGGLNGGFNGGLNGGLNGSSDGGLGGSGGLNGSSDSLSSGSGGSSSGSSSGGLGSGSLQLSPRTAGNGSVTLDVQGDKVGVSAVEETNTLLVRSTPQSWRSIRDVVEKLDVMPMQVHIEAQVAEVSLTGKLQYGVNWFFENSVNASADGNVANSTGLGAGAGLPSAAGRSIWGDIAGKVTSGGLGWTFLGKNAAAVISALDQITNVKLLQTPSVFVRNNAEATLNVGTRIPINSTSINTGIGVDTSYSQVQYLDTGVILKVRPRVTKDGMVFLDIVQEVSSPGAASSNCGTSNASSAACNVPINTRRVKTEAAVQSGDTIMLAGLINDSTTDGSDGVPFLSKLPVVGALFGQKSKDQARQEVIVLITPSIVRNPQEARNLTDEYGQKFKAMQPLPAAGKK</sequence>
<dbReference type="Pfam" id="PF00263">
    <property type="entry name" value="Secretin"/>
    <property type="match status" value="1"/>
</dbReference>
<feature type="region of interest" description="Disordered" evidence="11">
    <location>
        <begin position="29"/>
        <end position="66"/>
    </location>
</feature>
<feature type="region of interest" description="Disordered" evidence="11">
    <location>
        <begin position="397"/>
        <end position="450"/>
    </location>
</feature>
<accession>A0A0K2ZKK0</accession>
<evidence type="ECO:0000256" key="1">
    <source>
        <dbReference type="ARBA" id="ARBA00004442"/>
    </source>
</evidence>
<evidence type="ECO:0000256" key="3">
    <source>
        <dbReference type="ARBA" id="ARBA00022448"/>
    </source>
</evidence>
<feature type="domain" description="Type II/III secretion system secretin-like" evidence="12">
    <location>
        <begin position="577"/>
        <end position="750"/>
    </location>
</feature>
<feature type="domain" description="NolW-like" evidence="13">
    <location>
        <begin position="336"/>
        <end position="493"/>
    </location>
</feature>
<dbReference type="PROSITE" id="PS51257">
    <property type="entry name" value="PROKAR_LIPOPROTEIN"/>
    <property type="match status" value="1"/>
</dbReference>
<dbReference type="GO" id="GO:0015628">
    <property type="term" value="P:protein secretion by the type II secretion system"/>
    <property type="evidence" value="ECO:0007669"/>
    <property type="project" value="InterPro"/>
</dbReference>
<evidence type="ECO:0000256" key="10">
    <source>
        <dbReference type="RuleBase" id="RU004004"/>
    </source>
</evidence>
<evidence type="ECO:0000256" key="5">
    <source>
        <dbReference type="ARBA" id="ARBA00022692"/>
    </source>
</evidence>
<feature type="compositionally biased region" description="Polar residues" evidence="11">
    <location>
        <begin position="437"/>
        <end position="450"/>
    </location>
</feature>
<feature type="domain" description="GspD-like N0" evidence="14">
    <location>
        <begin position="101"/>
        <end position="167"/>
    </location>
</feature>
<dbReference type="InterPro" id="IPR004845">
    <property type="entry name" value="T2SS_GspD_CS"/>
</dbReference>
<gene>
    <name evidence="15" type="primary">xpsD</name>
    <name evidence="15" type="ORF">XTPLMG730_0902</name>
</gene>
<evidence type="ECO:0000256" key="7">
    <source>
        <dbReference type="ARBA" id="ARBA00022927"/>
    </source>
</evidence>
<dbReference type="InterPro" id="IPR005644">
    <property type="entry name" value="NolW-like"/>
</dbReference>
<protein>
    <submittedName>
        <fullName evidence="15">General secretion pathway protein d</fullName>
    </submittedName>
</protein>
<evidence type="ECO:0000256" key="9">
    <source>
        <dbReference type="ARBA" id="ARBA00023237"/>
    </source>
</evidence>